<dbReference type="AlphaFoldDB" id="X0ZMC3"/>
<evidence type="ECO:0000313" key="1">
    <source>
        <dbReference type="EMBL" id="GAG70885.1"/>
    </source>
</evidence>
<feature type="non-terminal residue" evidence="1">
    <location>
        <position position="34"/>
    </location>
</feature>
<name>X0ZMC3_9ZZZZ</name>
<comment type="caution">
    <text evidence="1">The sequence shown here is derived from an EMBL/GenBank/DDBJ whole genome shotgun (WGS) entry which is preliminary data.</text>
</comment>
<sequence length="34" mass="3820">MTVSFNTNTKNNGEWLTPPYIVESLGEFDIDPCS</sequence>
<accession>X0ZMC3</accession>
<dbReference type="EMBL" id="BART01008249">
    <property type="protein sequence ID" value="GAG70885.1"/>
    <property type="molecule type" value="Genomic_DNA"/>
</dbReference>
<protein>
    <submittedName>
        <fullName evidence="1">Uncharacterized protein</fullName>
    </submittedName>
</protein>
<proteinExistence type="predicted"/>
<gene>
    <name evidence="1" type="ORF">S01H4_18588</name>
</gene>
<organism evidence="1">
    <name type="scientific">marine sediment metagenome</name>
    <dbReference type="NCBI Taxonomy" id="412755"/>
    <lineage>
        <taxon>unclassified sequences</taxon>
        <taxon>metagenomes</taxon>
        <taxon>ecological metagenomes</taxon>
    </lineage>
</organism>
<reference evidence="1" key="1">
    <citation type="journal article" date="2014" name="Front. Microbiol.">
        <title>High frequency of phylogenetically diverse reductive dehalogenase-homologous genes in deep subseafloor sedimentary metagenomes.</title>
        <authorList>
            <person name="Kawai M."/>
            <person name="Futagami T."/>
            <person name="Toyoda A."/>
            <person name="Takaki Y."/>
            <person name="Nishi S."/>
            <person name="Hori S."/>
            <person name="Arai W."/>
            <person name="Tsubouchi T."/>
            <person name="Morono Y."/>
            <person name="Uchiyama I."/>
            <person name="Ito T."/>
            <person name="Fujiyama A."/>
            <person name="Inagaki F."/>
            <person name="Takami H."/>
        </authorList>
    </citation>
    <scope>NUCLEOTIDE SEQUENCE</scope>
    <source>
        <strain evidence="1">Expedition CK06-06</strain>
    </source>
</reference>